<dbReference type="Proteomes" id="UP000255234">
    <property type="component" value="Unassembled WGS sequence"/>
</dbReference>
<evidence type="ECO:0000313" key="2">
    <source>
        <dbReference type="Proteomes" id="UP000255234"/>
    </source>
</evidence>
<gene>
    <name evidence="1" type="ORF">NCTC10571_01364</name>
</gene>
<organism evidence="1 2">
    <name type="scientific">Megamonas hypermegale</name>
    <dbReference type="NCBI Taxonomy" id="158847"/>
    <lineage>
        <taxon>Bacteria</taxon>
        <taxon>Bacillati</taxon>
        <taxon>Bacillota</taxon>
        <taxon>Negativicutes</taxon>
        <taxon>Selenomonadales</taxon>
        <taxon>Selenomonadaceae</taxon>
        <taxon>Megamonas</taxon>
    </lineage>
</organism>
<reference evidence="1 2" key="1">
    <citation type="submission" date="2018-06" db="EMBL/GenBank/DDBJ databases">
        <authorList>
            <consortium name="Pathogen Informatics"/>
            <person name="Doyle S."/>
        </authorList>
    </citation>
    <scope>NUCLEOTIDE SEQUENCE [LARGE SCALE GENOMIC DNA]</scope>
    <source>
        <strain evidence="1 2">NCTC10571</strain>
    </source>
</reference>
<dbReference type="EMBL" id="UGPP01000001">
    <property type="protein sequence ID" value="STY71208.1"/>
    <property type="molecule type" value="Genomic_DNA"/>
</dbReference>
<protein>
    <submittedName>
        <fullName evidence="1">Uncharacterized protein</fullName>
    </submittedName>
</protein>
<proteinExistence type="predicted"/>
<dbReference type="RefSeq" id="WP_115151574.1">
    <property type="nucleotide sequence ID" value="NZ_UGPP01000001.1"/>
</dbReference>
<sequence>MKNLLQRIEDTEKKYYINHPKATETDSMVYVLKTLKDDNTDSILTCYQFLDRIKNAKKNIKSISTNINDKNRQEQLIDEEFKEQIESILSEYSAFGFDYDTIFNHMCNY</sequence>
<evidence type="ECO:0000313" key="1">
    <source>
        <dbReference type="EMBL" id="STY71208.1"/>
    </source>
</evidence>
<name>A0A378NYY4_9FIRM</name>
<dbReference type="AlphaFoldDB" id="A0A378NYY4"/>
<accession>A0A378NYY4</accession>